<dbReference type="InterPro" id="IPR002539">
    <property type="entry name" value="MaoC-like_dom"/>
</dbReference>
<dbReference type="AlphaFoldDB" id="A0A4R0XCE3"/>
<dbReference type="PANTHER" id="PTHR43664">
    <property type="entry name" value="MONOAMINE OXIDASE-RELATED"/>
    <property type="match status" value="1"/>
</dbReference>
<protein>
    <submittedName>
        <fullName evidence="2">Dehydratase</fullName>
    </submittedName>
</protein>
<gene>
    <name evidence="2" type="ORF">BZM27_16195</name>
</gene>
<dbReference type="InterPro" id="IPR029069">
    <property type="entry name" value="HotDog_dom_sf"/>
</dbReference>
<dbReference type="CDD" id="cd03454">
    <property type="entry name" value="YdeM"/>
    <property type="match status" value="1"/>
</dbReference>
<feature type="domain" description="MaoC-like" evidence="1">
    <location>
        <begin position="14"/>
        <end position="112"/>
    </location>
</feature>
<proteinExistence type="predicted"/>
<dbReference type="EMBL" id="MWML01000051">
    <property type="protein sequence ID" value="TCG07894.1"/>
    <property type="molecule type" value="Genomic_DNA"/>
</dbReference>
<name>A0A4R0XCE3_9BURK</name>
<accession>A0A4R0XCE3</accession>
<comment type="caution">
    <text evidence="2">The sequence shown here is derived from an EMBL/GenBank/DDBJ whole genome shotgun (WGS) entry which is preliminary data.</text>
</comment>
<dbReference type="Gene3D" id="3.10.129.10">
    <property type="entry name" value="Hotdog Thioesterase"/>
    <property type="match status" value="1"/>
</dbReference>
<dbReference type="Proteomes" id="UP000294200">
    <property type="component" value="Unassembled WGS sequence"/>
</dbReference>
<sequence length="156" mass="17617">MDLSYEDLEVGKRYDVGTHTFTREEIVKFAEQFDPQPFHLNEEAARSSLFGTLIASGWHTCCLMMGMLARNFLRGSTLMGSPGVDEIRWLKPVHVGDTLSMTNTVMSKRISSSKPDRGVVETRWDGINQSGETVVIVRSKAIFGLRHPLLLHRHND</sequence>
<dbReference type="SUPFAM" id="SSF54637">
    <property type="entry name" value="Thioesterase/thiol ester dehydrase-isomerase"/>
    <property type="match status" value="1"/>
</dbReference>
<evidence type="ECO:0000259" key="1">
    <source>
        <dbReference type="Pfam" id="PF01575"/>
    </source>
</evidence>
<keyword evidence="3" id="KW-1185">Reference proteome</keyword>
<dbReference type="Pfam" id="PF01575">
    <property type="entry name" value="MaoC_dehydratas"/>
    <property type="match status" value="1"/>
</dbReference>
<dbReference type="InterPro" id="IPR052342">
    <property type="entry name" value="MCH/BMMD"/>
</dbReference>
<dbReference type="PANTHER" id="PTHR43664:SF1">
    <property type="entry name" value="BETA-METHYLMALYL-COA DEHYDRATASE"/>
    <property type="match status" value="1"/>
</dbReference>
<evidence type="ECO:0000313" key="3">
    <source>
        <dbReference type="Proteomes" id="UP000294200"/>
    </source>
</evidence>
<reference evidence="2 3" key="1">
    <citation type="submission" date="2017-02" db="EMBL/GenBank/DDBJ databases">
        <title>Paraburkholderia sophoroidis sp. nov. and Paraburkholderia steynii sp. nov. rhizobial symbionts of the fynbos legume Hypocalyptus sophoroides.</title>
        <authorList>
            <person name="Steenkamp E.T."/>
            <person name="Beukes C.W."/>
            <person name="Van Zyl E."/>
            <person name="Avontuur J."/>
            <person name="Chan W.Y."/>
            <person name="Hassen A."/>
            <person name="Palmer M."/>
            <person name="Mthombeni L."/>
            <person name="Phalane F."/>
            <person name="Sereme K."/>
            <person name="Venter S.N."/>
        </authorList>
    </citation>
    <scope>NUCLEOTIDE SEQUENCE [LARGE SCALE GENOMIC DNA]</scope>
    <source>
        <strain evidence="2 3">HC1.1ba</strain>
    </source>
</reference>
<evidence type="ECO:0000313" key="2">
    <source>
        <dbReference type="EMBL" id="TCG07894.1"/>
    </source>
</evidence>
<organism evidence="2 3">
    <name type="scientific">Paraburkholderia steynii</name>
    <dbReference type="NCBI Taxonomy" id="1245441"/>
    <lineage>
        <taxon>Bacteria</taxon>
        <taxon>Pseudomonadati</taxon>
        <taxon>Pseudomonadota</taxon>
        <taxon>Betaproteobacteria</taxon>
        <taxon>Burkholderiales</taxon>
        <taxon>Burkholderiaceae</taxon>
        <taxon>Paraburkholderia</taxon>
    </lineage>
</organism>